<dbReference type="Proteomes" id="UP000192582">
    <property type="component" value="Unassembled WGS sequence"/>
</dbReference>
<evidence type="ECO:0008006" key="4">
    <source>
        <dbReference type="Google" id="ProtNLM"/>
    </source>
</evidence>
<evidence type="ECO:0000313" key="2">
    <source>
        <dbReference type="EMBL" id="SMB84187.1"/>
    </source>
</evidence>
<keyword evidence="1" id="KW-1133">Transmembrane helix</keyword>
<keyword evidence="1" id="KW-0812">Transmembrane</keyword>
<evidence type="ECO:0000256" key="1">
    <source>
        <dbReference type="SAM" id="Phobius"/>
    </source>
</evidence>
<protein>
    <recommendedName>
        <fullName evidence="4">5-bromo-4-chloroindolyl phosphate hydrolysis protein</fullName>
    </recommendedName>
</protein>
<reference evidence="2 3" key="1">
    <citation type="submission" date="2017-04" db="EMBL/GenBank/DDBJ databases">
        <authorList>
            <person name="Afonso C.L."/>
            <person name="Miller P.J."/>
            <person name="Scott M.A."/>
            <person name="Spackman E."/>
            <person name="Goraichik I."/>
            <person name="Dimitrov K.M."/>
            <person name="Suarez D.L."/>
            <person name="Swayne D.E."/>
        </authorList>
    </citation>
    <scope>NUCLEOTIDE SEQUENCE [LARGE SCALE GENOMIC DNA]</scope>
    <source>
        <strain evidence="2 3">KR-140</strain>
    </source>
</reference>
<dbReference type="OrthoDB" id="67304at2"/>
<feature type="transmembrane region" description="Helical" evidence="1">
    <location>
        <begin position="20"/>
        <end position="48"/>
    </location>
</feature>
<proteinExistence type="predicted"/>
<organism evidence="2 3">
    <name type="scientific">Deinococcus hopiensis KR-140</name>
    <dbReference type="NCBI Taxonomy" id="695939"/>
    <lineage>
        <taxon>Bacteria</taxon>
        <taxon>Thermotogati</taxon>
        <taxon>Deinococcota</taxon>
        <taxon>Deinococci</taxon>
        <taxon>Deinococcales</taxon>
        <taxon>Deinococcaceae</taxon>
        <taxon>Deinococcus</taxon>
    </lineage>
</organism>
<keyword evidence="3" id="KW-1185">Reference proteome</keyword>
<dbReference type="AlphaFoldDB" id="A0A1W1USW0"/>
<dbReference type="EMBL" id="FWWU01000007">
    <property type="protein sequence ID" value="SMB84187.1"/>
    <property type="molecule type" value="Genomic_DNA"/>
</dbReference>
<gene>
    <name evidence="2" type="ORF">SAMN00790413_05025</name>
</gene>
<keyword evidence="1" id="KW-0472">Membrane</keyword>
<accession>A0A1W1USW0</accession>
<name>A0A1W1USW0_9DEIO</name>
<sequence length="209" mass="22678">MRTSNAVLYLYSNKHLAGSALALLGLLLMFTGVIGVGWPLITLALYAAGALAVPGEPRGALPTPAPVHTADVLARLQELEDRTRGRLPREAETRLHGVISAIREALPRLRNLEKLGDRGAYLVRETALSYLPTAVEAYLTLPPAYARLHRRPDGKTPAESLSVQLALLEGVMNQVVEDLAGDDATALETHGRFLQERFQTPALHVLKNP</sequence>
<dbReference type="RefSeq" id="WP_084046714.1">
    <property type="nucleotide sequence ID" value="NZ_FWWU01000007.1"/>
</dbReference>
<dbReference type="STRING" id="695939.SAMN00790413_05025"/>
<evidence type="ECO:0000313" key="3">
    <source>
        <dbReference type="Proteomes" id="UP000192582"/>
    </source>
</evidence>